<evidence type="ECO:0000313" key="9">
    <source>
        <dbReference type="Proteomes" id="UP000002729"/>
    </source>
</evidence>
<protein>
    <submittedName>
        <fullName evidence="8">Uncharacterized protein STP4</fullName>
    </submittedName>
</protein>
<feature type="transmembrane region" description="Helical" evidence="6">
    <location>
        <begin position="259"/>
        <end position="281"/>
    </location>
</feature>
<keyword evidence="3 6" id="KW-1133">Transmembrane helix</keyword>
<feature type="domain" description="Sugar phosphate transporter" evidence="7">
    <location>
        <begin position="36"/>
        <end position="228"/>
    </location>
</feature>
<dbReference type="Pfam" id="PF03151">
    <property type="entry name" value="TPT"/>
    <property type="match status" value="1"/>
</dbReference>
<accession>F0Y4R0</accession>
<feature type="transmembrane region" description="Helical" evidence="6">
    <location>
        <begin position="180"/>
        <end position="197"/>
    </location>
</feature>
<keyword evidence="2 6" id="KW-0812">Transmembrane</keyword>
<dbReference type="Proteomes" id="UP000002729">
    <property type="component" value="Unassembled WGS sequence"/>
</dbReference>
<dbReference type="KEGG" id="aaf:AURANDRAFT_36918"/>
<feature type="transmembrane region" description="Helical" evidence="6">
    <location>
        <begin position="58"/>
        <end position="81"/>
    </location>
</feature>
<gene>
    <name evidence="8" type="primary">STP4</name>
    <name evidence="8" type="ORF">AURANDRAFT_36918</name>
</gene>
<evidence type="ECO:0000256" key="5">
    <source>
        <dbReference type="SAM" id="MobiDB-lite"/>
    </source>
</evidence>
<evidence type="ECO:0000256" key="6">
    <source>
        <dbReference type="SAM" id="Phobius"/>
    </source>
</evidence>
<name>F0Y4R0_AURAN</name>
<feature type="compositionally biased region" description="Basic and acidic residues" evidence="5">
    <location>
        <begin position="1"/>
        <end position="13"/>
    </location>
</feature>
<keyword evidence="9" id="KW-1185">Reference proteome</keyword>
<feature type="transmembrane region" description="Helical" evidence="6">
    <location>
        <begin position="33"/>
        <end position="52"/>
    </location>
</feature>
<dbReference type="eggNOG" id="KOG1444">
    <property type="taxonomic scope" value="Eukaryota"/>
</dbReference>
<evidence type="ECO:0000259" key="7">
    <source>
        <dbReference type="Pfam" id="PF03151"/>
    </source>
</evidence>
<sequence>MQQETSEKNREPLLEEGAMGPPKEVPKPEPSGAYVLLLVCMYATCSSTLSVVNKWALLALPFPGVVTACQFLTTAVVVYFLGKFRVVDVDAFRWEKLKAMAPINVVFYLAIFTNGQVLTYSTVETFIAFRSLTPLLVSGVDTLVRGEAPPSRRTAACLLLIALGAVSYARDDANFSVRGYAWACVYLVVIVTEMVYAKHVTATINLSTWGLVLYQNAIAVALWPLASFLSGEFRALSLLLNAKPGEPLDSPFARDVPPLGLSTLVPLATSCVLAIGISFSAWGTRSVISATQFTVLGVACKLATVAINVLAWSHHASLGAQASIVLCIVASVLYQQSAKRDRAAAKTLPGAH</sequence>
<dbReference type="InParanoid" id="F0Y4R0"/>
<dbReference type="GO" id="GO:0016020">
    <property type="term" value="C:membrane"/>
    <property type="evidence" value="ECO:0007669"/>
    <property type="project" value="UniProtKB-SubCell"/>
</dbReference>
<evidence type="ECO:0000256" key="1">
    <source>
        <dbReference type="ARBA" id="ARBA00004141"/>
    </source>
</evidence>
<feature type="transmembrane region" description="Helical" evidence="6">
    <location>
        <begin position="209"/>
        <end position="229"/>
    </location>
</feature>
<dbReference type="PANTHER" id="PTHR11132">
    <property type="entry name" value="SOLUTE CARRIER FAMILY 35"/>
    <property type="match status" value="1"/>
</dbReference>
<feature type="region of interest" description="Disordered" evidence="5">
    <location>
        <begin position="1"/>
        <end position="26"/>
    </location>
</feature>
<dbReference type="RefSeq" id="XP_009035950.1">
    <property type="nucleotide sequence ID" value="XM_009037702.1"/>
</dbReference>
<feature type="transmembrane region" description="Helical" evidence="6">
    <location>
        <begin position="318"/>
        <end position="334"/>
    </location>
</feature>
<evidence type="ECO:0000256" key="2">
    <source>
        <dbReference type="ARBA" id="ARBA00022692"/>
    </source>
</evidence>
<organism evidence="9">
    <name type="scientific">Aureococcus anophagefferens</name>
    <name type="common">Harmful bloom alga</name>
    <dbReference type="NCBI Taxonomy" id="44056"/>
    <lineage>
        <taxon>Eukaryota</taxon>
        <taxon>Sar</taxon>
        <taxon>Stramenopiles</taxon>
        <taxon>Ochrophyta</taxon>
        <taxon>Pelagophyceae</taxon>
        <taxon>Pelagomonadales</taxon>
        <taxon>Pelagomonadaceae</taxon>
        <taxon>Aureococcus</taxon>
    </lineage>
</organism>
<dbReference type="OMA" id="FAITWFN"/>
<dbReference type="OrthoDB" id="417037at2759"/>
<feature type="transmembrane region" description="Helical" evidence="6">
    <location>
        <begin position="101"/>
        <end position="120"/>
    </location>
</feature>
<keyword evidence="4 6" id="KW-0472">Membrane</keyword>
<dbReference type="EMBL" id="GL833125">
    <property type="protein sequence ID" value="EGB09924.1"/>
    <property type="molecule type" value="Genomic_DNA"/>
</dbReference>
<comment type="subcellular location">
    <subcellularLocation>
        <location evidence="1">Membrane</location>
        <topology evidence="1">Multi-pass membrane protein</topology>
    </subcellularLocation>
</comment>
<reference evidence="8 9" key="1">
    <citation type="journal article" date="2011" name="Proc. Natl. Acad. Sci. U.S.A.">
        <title>Niche of harmful alga Aureococcus anophagefferens revealed through ecogenomics.</title>
        <authorList>
            <person name="Gobler C.J."/>
            <person name="Berry D.L."/>
            <person name="Dyhrman S.T."/>
            <person name="Wilhelm S.W."/>
            <person name="Salamov A."/>
            <person name="Lobanov A.V."/>
            <person name="Zhang Y."/>
            <person name="Collier J.L."/>
            <person name="Wurch L.L."/>
            <person name="Kustka A.B."/>
            <person name="Dill B.D."/>
            <person name="Shah M."/>
            <person name="VerBerkmoes N.C."/>
            <person name="Kuo A."/>
            <person name="Terry A."/>
            <person name="Pangilinan J."/>
            <person name="Lindquist E.A."/>
            <person name="Lucas S."/>
            <person name="Paulsen I.T."/>
            <person name="Hattenrath-Lehmann T.K."/>
            <person name="Talmage S.C."/>
            <person name="Walker E.A."/>
            <person name="Koch F."/>
            <person name="Burson A.M."/>
            <person name="Marcoval M.A."/>
            <person name="Tang Y.Z."/>
            <person name="Lecleir G.R."/>
            <person name="Coyne K.J."/>
            <person name="Berg G.M."/>
            <person name="Bertrand E.M."/>
            <person name="Saito M.A."/>
            <person name="Gladyshev V.N."/>
            <person name="Grigoriev I.V."/>
        </authorList>
    </citation>
    <scope>NUCLEOTIDE SEQUENCE [LARGE SCALE GENOMIC DNA]</scope>
    <source>
        <strain evidence="9">CCMP 1984</strain>
    </source>
</reference>
<dbReference type="InterPro" id="IPR004853">
    <property type="entry name" value="Sugar_P_trans_dom"/>
</dbReference>
<evidence type="ECO:0000256" key="4">
    <source>
        <dbReference type="ARBA" id="ARBA00023136"/>
    </source>
</evidence>
<feature type="transmembrane region" description="Helical" evidence="6">
    <location>
        <begin position="293"/>
        <end position="312"/>
    </location>
</feature>
<evidence type="ECO:0000256" key="3">
    <source>
        <dbReference type="ARBA" id="ARBA00022989"/>
    </source>
</evidence>
<evidence type="ECO:0000313" key="8">
    <source>
        <dbReference type="EMBL" id="EGB09924.1"/>
    </source>
</evidence>
<proteinExistence type="predicted"/>
<dbReference type="AlphaFoldDB" id="F0Y4R0"/>
<dbReference type="InterPro" id="IPR050186">
    <property type="entry name" value="TPT_transporter"/>
</dbReference>
<dbReference type="GeneID" id="20221756"/>